<dbReference type="AlphaFoldDB" id="A0A7J6WZJ0"/>
<organism evidence="1 2">
    <name type="scientific">Thalictrum thalictroides</name>
    <name type="common">Rue-anemone</name>
    <name type="synonym">Anemone thalictroides</name>
    <dbReference type="NCBI Taxonomy" id="46969"/>
    <lineage>
        <taxon>Eukaryota</taxon>
        <taxon>Viridiplantae</taxon>
        <taxon>Streptophyta</taxon>
        <taxon>Embryophyta</taxon>
        <taxon>Tracheophyta</taxon>
        <taxon>Spermatophyta</taxon>
        <taxon>Magnoliopsida</taxon>
        <taxon>Ranunculales</taxon>
        <taxon>Ranunculaceae</taxon>
        <taxon>Thalictroideae</taxon>
        <taxon>Thalictrum</taxon>
    </lineage>
</organism>
<evidence type="ECO:0000313" key="2">
    <source>
        <dbReference type="Proteomes" id="UP000554482"/>
    </source>
</evidence>
<accession>A0A7J6WZJ0</accession>
<dbReference type="EMBL" id="JABWDY010007519">
    <property type="protein sequence ID" value="KAF5202879.1"/>
    <property type="molecule type" value="Genomic_DNA"/>
</dbReference>
<protein>
    <submittedName>
        <fullName evidence="1">Uncharacterized protein</fullName>
    </submittedName>
</protein>
<evidence type="ECO:0000313" key="1">
    <source>
        <dbReference type="EMBL" id="KAF5202879.1"/>
    </source>
</evidence>
<dbReference type="Proteomes" id="UP000554482">
    <property type="component" value="Unassembled WGS sequence"/>
</dbReference>
<reference evidence="1 2" key="1">
    <citation type="submission" date="2020-06" db="EMBL/GenBank/DDBJ databases">
        <title>Transcriptomic and genomic resources for Thalictrum thalictroides and T. hernandezii: Facilitating candidate gene discovery in an emerging model plant lineage.</title>
        <authorList>
            <person name="Arias T."/>
            <person name="Riano-Pachon D.M."/>
            <person name="Di Stilio V.S."/>
        </authorList>
    </citation>
    <scope>NUCLEOTIDE SEQUENCE [LARGE SCALE GENOMIC DNA]</scope>
    <source>
        <strain evidence="2">cv. WT478/WT964</strain>
        <tissue evidence="1">Leaves</tissue>
    </source>
</reference>
<name>A0A7J6WZJ0_THATH</name>
<gene>
    <name evidence="1" type="ORF">FRX31_007534</name>
</gene>
<comment type="caution">
    <text evidence="1">The sequence shown here is derived from an EMBL/GenBank/DDBJ whole genome shotgun (WGS) entry which is preliminary data.</text>
</comment>
<proteinExistence type="predicted"/>
<sequence>MFFGKDVQIAVYELIPWSQVERESSKKPTISLCDASNKKSVSNQAIDDFLCFEILTRTSPERAVGPLSPYGID</sequence>
<keyword evidence="2" id="KW-1185">Reference proteome</keyword>